<feature type="domain" description="Beta-ketoacyl-[acyl-carrier-protein] synthase III C-terminal" evidence="3">
    <location>
        <begin position="282"/>
        <end position="369"/>
    </location>
</feature>
<sequence length="373" mass="40523">MIATAIQSTGLWTPGEVLTNQELVESYNAHVVRYNAENADAIARGELAEKQPSSTEFIEKASGIKARYAISKSGILDLDRMKPDIPFRPDDELSWMAEAGAAAGKDALERAGWGPADVDGVICSATSMQRAYPSMAVEIQQELGIGGFAYDMSVACSSATFGITVASNLITSGQARSMLVVTPELATPQVNYNDRDSHFIFGDAATAVLVVREDDATDGWSIRGMKMKTEFSNNIRTNLGFLNRCETPQRSEADQLFSQQGRKVFKEVCPMAADFILEHMGELGLTPDQVKRLWLHQANINMNSMVARKVYGRDVAPEEAPIILDEFANTAGCGSVIAFHRHNDDFVPGETGLICSFGAGYSIGSIFVEKRAS</sequence>
<evidence type="ECO:0000313" key="6">
    <source>
        <dbReference type="Proteomes" id="UP001310692"/>
    </source>
</evidence>
<comment type="caution">
    <text evidence="5">The sequence shown here is derived from an EMBL/GenBank/DDBJ whole genome shotgun (WGS) entry which is preliminary data.</text>
</comment>
<gene>
    <name evidence="5" type="ORF">V0U35_12235</name>
</gene>
<reference evidence="5 6" key="1">
    <citation type="submission" date="2024-01" db="EMBL/GenBank/DDBJ databases">
        <title>Hyphobacterium bacterium isolated from marine sediment.</title>
        <authorList>
            <person name="Zhao S."/>
        </authorList>
    </citation>
    <scope>NUCLEOTIDE SEQUENCE [LARGE SCALE GENOMIC DNA]</scope>
    <source>
        <strain evidence="5 6">Y60-23</strain>
    </source>
</reference>
<dbReference type="NCBIfam" id="NF005703">
    <property type="entry name" value="PRK07515.1"/>
    <property type="match status" value="1"/>
</dbReference>
<dbReference type="Gene3D" id="3.40.47.10">
    <property type="match status" value="2"/>
</dbReference>
<dbReference type="Pfam" id="PF08541">
    <property type="entry name" value="ACP_syn_III_C"/>
    <property type="match status" value="1"/>
</dbReference>
<accession>A0ABU7M0V2</accession>
<dbReference type="EMBL" id="JAZDRO010000005">
    <property type="protein sequence ID" value="MEE2567447.1"/>
    <property type="molecule type" value="Genomic_DNA"/>
</dbReference>
<keyword evidence="6" id="KW-1185">Reference proteome</keyword>
<dbReference type="InterPro" id="IPR013751">
    <property type="entry name" value="ACP_syn_III_N"/>
</dbReference>
<evidence type="ECO:0000259" key="4">
    <source>
        <dbReference type="Pfam" id="PF08545"/>
    </source>
</evidence>
<proteinExistence type="predicted"/>
<dbReference type="SUPFAM" id="SSF53901">
    <property type="entry name" value="Thiolase-like"/>
    <property type="match status" value="1"/>
</dbReference>
<keyword evidence="1" id="KW-0808">Transferase</keyword>
<evidence type="ECO:0000256" key="1">
    <source>
        <dbReference type="ARBA" id="ARBA00022679"/>
    </source>
</evidence>
<dbReference type="InterPro" id="IPR016039">
    <property type="entry name" value="Thiolase-like"/>
</dbReference>
<feature type="domain" description="Beta-ketoacyl-[acyl-carrier-protein] synthase III N-terminal" evidence="4">
    <location>
        <begin position="150"/>
        <end position="228"/>
    </location>
</feature>
<dbReference type="Pfam" id="PF08545">
    <property type="entry name" value="ACP_syn_III"/>
    <property type="match status" value="1"/>
</dbReference>
<protein>
    <submittedName>
        <fullName evidence="5">Beta-ketoacyl-ACP synthase III</fullName>
    </submittedName>
</protein>
<dbReference type="CDD" id="cd00830">
    <property type="entry name" value="KAS_III"/>
    <property type="match status" value="1"/>
</dbReference>
<organism evidence="5 6">
    <name type="scientific">Hyphobacterium marinum</name>
    <dbReference type="NCBI Taxonomy" id="3116574"/>
    <lineage>
        <taxon>Bacteria</taxon>
        <taxon>Pseudomonadati</taxon>
        <taxon>Pseudomonadota</taxon>
        <taxon>Alphaproteobacteria</taxon>
        <taxon>Maricaulales</taxon>
        <taxon>Maricaulaceae</taxon>
        <taxon>Hyphobacterium</taxon>
    </lineage>
</organism>
<dbReference type="PANTHER" id="PTHR34069">
    <property type="entry name" value="3-OXOACYL-[ACYL-CARRIER-PROTEIN] SYNTHASE 3"/>
    <property type="match status" value="1"/>
</dbReference>
<evidence type="ECO:0000256" key="2">
    <source>
        <dbReference type="ARBA" id="ARBA00023315"/>
    </source>
</evidence>
<name>A0ABU7M0V2_9PROT</name>
<dbReference type="Proteomes" id="UP001310692">
    <property type="component" value="Unassembled WGS sequence"/>
</dbReference>
<dbReference type="PANTHER" id="PTHR34069:SF2">
    <property type="entry name" value="BETA-KETOACYL-[ACYL-CARRIER-PROTEIN] SYNTHASE III"/>
    <property type="match status" value="1"/>
</dbReference>
<dbReference type="RefSeq" id="WP_330197008.1">
    <property type="nucleotide sequence ID" value="NZ_JAZDRO010000005.1"/>
</dbReference>
<evidence type="ECO:0000259" key="3">
    <source>
        <dbReference type="Pfam" id="PF08541"/>
    </source>
</evidence>
<dbReference type="InterPro" id="IPR013747">
    <property type="entry name" value="ACP_syn_III_C"/>
</dbReference>
<keyword evidence="2" id="KW-0012">Acyltransferase</keyword>
<evidence type="ECO:0000313" key="5">
    <source>
        <dbReference type="EMBL" id="MEE2567447.1"/>
    </source>
</evidence>